<evidence type="ECO:0000313" key="3">
    <source>
        <dbReference type="Proteomes" id="UP000663505"/>
    </source>
</evidence>
<dbReference type="InterPro" id="IPR022452">
    <property type="entry name" value="MqsA"/>
</dbReference>
<dbReference type="Pfam" id="PF15731">
    <property type="entry name" value="MqsA_antitoxin"/>
    <property type="match status" value="1"/>
</dbReference>
<dbReference type="AlphaFoldDB" id="A0A9X7VXC4"/>
<organism evidence="2 3">
    <name type="scientific">Alicyclobacillus mengziensis</name>
    <dbReference type="NCBI Taxonomy" id="2931921"/>
    <lineage>
        <taxon>Bacteria</taxon>
        <taxon>Bacillati</taxon>
        <taxon>Bacillota</taxon>
        <taxon>Bacilli</taxon>
        <taxon>Bacillales</taxon>
        <taxon>Alicyclobacillaceae</taxon>
        <taxon>Alicyclobacillus</taxon>
    </lineage>
</organism>
<dbReference type="InterPro" id="IPR010982">
    <property type="entry name" value="Lambda_DNA-bd_dom_sf"/>
</dbReference>
<evidence type="ECO:0000259" key="1">
    <source>
        <dbReference type="PROSITE" id="PS50943"/>
    </source>
</evidence>
<dbReference type="EMBL" id="CP071182">
    <property type="protein sequence ID" value="QSO45473.1"/>
    <property type="molecule type" value="Genomic_DNA"/>
</dbReference>
<dbReference type="Proteomes" id="UP000663505">
    <property type="component" value="Chromosome"/>
</dbReference>
<reference evidence="2 3" key="1">
    <citation type="submission" date="2021-02" db="EMBL/GenBank/DDBJ databases">
        <title>Alicyclobacillus curvatus sp. nov. and Alicyclobacillus mengziensis sp. nov., two acidophilic bacteria isolated from acid mine drainage.</title>
        <authorList>
            <person name="Huang Y."/>
        </authorList>
    </citation>
    <scope>NUCLEOTIDE SEQUENCE [LARGE SCALE GENOMIC DNA]</scope>
    <source>
        <strain evidence="2 3">S30H14</strain>
    </source>
</reference>
<feature type="domain" description="HTH cro/C1-type" evidence="1">
    <location>
        <begin position="75"/>
        <end position="106"/>
    </location>
</feature>
<gene>
    <name evidence="2" type="ORF">JZ786_12900</name>
</gene>
<dbReference type="NCBIfam" id="TIGR03830">
    <property type="entry name" value="CxxCG_CxxCG_HTH"/>
    <property type="match status" value="1"/>
</dbReference>
<evidence type="ECO:0000313" key="2">
    <source>
        <dbReference type="EMBL" id="QSO45473.1"/>
    </source>
</evidence>
<dbReference type="InterPro" id="IPR001387">
    <property type="entry name" value="Cro/C1-type_HTH"/>
</dbReference>
<dbReference type="Gene3D" id="1.10.260.40">
    <property type="entry name" value="lambda repressor-like DNA-binding domains"/>
    <property type="match status" value="1"/>
</dbReference>
<protein>
    <submittedName>
        <fullName evidence="2">Type II toxin-antitoxin system MqsA family antitoxin</fullName>
    </submittedName>
</protein>
<dbReference type="SUPFAM" id="SSF47413">
    <property type="entry name" value="lambda repressor-like DNA-binding domains"/>
    <property type="match status" value="1"/>
</dbReference>
<proteinExistence type="predicted"/>
<name>A0A9X7VXC4_9BACL</name>
<dbReference type="PROSITE" id="PS50943">
    <property type="entry name" value="HTH_CROC1"/>
    <property type="match status" value="1"/>
</dbReference>
<dbReference type="CDD" id="cd00093">
    <property type="entry name" value="HTH_XRE"/>
    <property type="match status" value="1"/>
</dbReference>
<dbReference type="GO" id="GO:0003677">
    <property type="term" value="F:DNA binding"/>
    <property type="evidence" value="ECO:0007669"/>
    <property type="project" value="InterPro"/>
</dbReference>
<sequence>MKKFCDRCGTDVEWHTQECQETYPVRDEPITIQSILAVCSVCGLDLFDMELDGANVERAYDIYRERHGILSADDIKAIREKVGLTQLQLAEILRCDELTVRRYEEGMLLSEQHNELVKQLV</sequence>
<accession>A0A9X7VXC4</accession>
<dbReference type="KEGG" id="afx:JZ786_12900"/>
<dbReference type="InterPro" id="IPR032758">
    <property type="entry name" value="MqsA/HigA-2"/>
</dbReference>
<dbReference type="RefSeq" id="WP_206654841.1">
    <property type="nucleotide sequence ID" value="NZ_CP071182.1"/>
</dbReference>
<keyword evidence="3" id="KW-1185">Reference proteome</keyword>